<keyword evidence="3" id="KW-1185">Reference proteome</keyword>
<feature type="signal peptide" evidence="1">
    <location>
        <begin position="1"/>
        <end position="23"/>
    </location>
</feature>
<evidence type="ECO:0008006" key="4">
    <source>
        <dbReference type="Google" id="ProtNLM"/>
    </source>
</evidence>
<gene>
    <name evidence="2" type="ordered locus">HCH_06411</name>
</gene>
<feature type="chain" id="PRO_5004215165" description="PepSY domain-containing protein" evidence="1">
    <location>
        <begin position="24"/>
        <end position="93"/>
    </location>
</feature>
<dbReference type="AlphaFoldDB" id="Q2S8G8"/>
<reference evidence="2 3" key="1">
    <citation type="journal article" date="2005" name="Nucleic Acids Res.">
        <title>Genomic blueprint of Hahella chejuensis, a marine microbe producing an algicidal agent.</title>
        <authorList>
            <person name="Jeong H."/>
            <person name="Yim J.H."/>
            <person name="Lee C."/>
            <person name="Choi S.-H."/>
            <person name="Park Y.K."/>
            <person name="Yoon S.H."/>
            <person name="Hur C.-G."/>
            <person name="Kang H.-Y."/>
            <person name="Kim D."/>
            <person name="Lee H.H."/>
            <person name="Park K.H."/>
            <person name="Park S.-H."/>
            <person name="Park H.-S."/>
            <person name="Lee H.K."/>
            <person name="Oh T.K."/>
            <person name="Kim J.F."/>
        </authorList>
    </citation>
    <scope>NUCLEOTIDE SEQUENCE [LARGE SCALE GENOMIC DNA]</scope>
    <source>
        <strain evidence="2 3">KCTC 2396</strain>
    </source>
</reference>
<dbReference type="EMBL" id="CP000155">
    <property type="protein sequence ID" value="ABC33056.1"/>
    <property type="molecule type" value="Genomic_DNA"/>
</dbReference>
<protein>
    <recommendedName>
        <fullName evidence="4">PepSY domain-containing protein</fullName>
    </recommendedName>
</protein>
<dbReference type="HOGENOM" id="CLU_2395608_0_0_6"/>
<dbReference type="Proteomes" id="UP000000238">
    <property type="component" value="Chromosome"/>
</dbReference>
<evidence type="ECO:0000313" key="3">
    <source>
        <dbReference type="Proteomes" id="UP000000238"/>
    </source>
</evidence>
<evidence type="ECO:0000313" key="2">
    <source>
        <dbReference type="EMBL" id="ABC33056.1"/>
    </source>
</evidence>
<proteinExistence type="predicted"/>
<dbReference type="STRING" id="349521.HCH_06411"/>
<organism evidence="2 3">
    <name type="scientific">Hahella chejuensis (strain KCTC 2396)</name>
    <dbReference type="NCBI Taxonomy" id="349521"/>
    <lineage>
        <taxon>Bacteria</taxon>
        <taxon>Pseudomonadati</taxon>
        <taxon>Pseudomonadota</taxon>
        <taxon>Gammaproteobacteria</taxon>
        <taxon>Oceanospirillales</taxon>
        <taxon>Hahellaceae</taxon>
        <taxon>Hahella</taxon>
    </lineage>
</organism>
<keyword evidence="1" id="KW-0732">Signal</keyword>
<accession>Q2S8G8</accession>
<name>Q2S8G8_HAHCH</name>
<dbReference type="RefSeq" id="WP_011400108.1">
    <property type="nucleotide sequence ID" value="NC_007645.1"/>
</dbReference>
<dbReference type="KEGG" id="hch:HCH_06411"/>
<dbReference type="OrthoDB" id="6199296at2"/>
<sequence length="93" mass="9911">MTRTLLLTSILLTAWLHTPAALAAPAFGYSPSQADTLLLADVSEQDAASLVRQVSGGRVLKVESQGDVYRVKVLLPNGVVKTYVVERSSGRVS</sequence>
<evidence type="ECO:0000256" key="1">
    <source>
        <dbReference type="SAM" id="SignalP"/>
    </source>
</evidence>